<comment type="caution">
    <text evidence="1">The sequence shown here is derived from an EMBL/GenBank/DDBJ whole genome shotgun (WGS) entry which is preliminary data.</text>
</comment>
<protein>
    <recommendedName>
        <fullName evidence="3">Ribosomal protein S19</fullName>
    </recommendedName>
</protein>
<sequence>MRVVTPFLVTVHKTGNRVGKKIGKNVIKLPLSSQKCNRSMAHFFRFHSRDKRTSTIDALFGKKLKNPDIGLEGKKTHKQW</sequence>
<proteinExistence type="predicted"/>
<name>A0AAV4W6B9_CAEEX</name>
<evidence type="ECO:0000313" key="2">
    <source>
        <dbReference type="Proteomes" id="UP001054945"/>
    </source>
</evidence>
<evidence type="ECO:0008006" key="3">
    <source>
        <dbReference type="Google" id="ProtNLM"/>
    </source>
</evidence>
<accession>A0AAV4W6B9</accession>
<dbReference type="AlphaFoldDB" id="A0AAV4W6B9"/>
<organism evidence="1 2">
    <name type="scientific">Caerostris extrusa</name>
    <name type="common">Bark spider</name>
    <name type="synonym">Caerostris bankana</name>
    <dbReference type="NCBI Taxonomy" id="172846"/>
    <lineage>
        <taxon>Eukaryota</taxon>
        <taxon>Metazoa</taxon>
        <taxon>Ecdysozoa</taxon>
        <taxon>Arthropoda</taxon>
        <taxon>Chelicerata</taxon>
        <taxon>Arachnida</taxon>
        <taxon>Araneae</taxon>
        <taxon>Araneomorphae</taxon>
        <taxon>Entelegynae</taxon>
        <taxon>Araneoidea</taxon>
        <taxon>Araneidae</taxon>
        <taxon>Caerostris</taxon>
    </lineage>
</organism>
<dbReference type="Proteomes" id="UP001054945">
    <property type="component" value="Unassembled WGS sequence"/>
</dbReference>
<reference evidence="1 2" key="1">
    <citation type="submission" date="2021-06" db="EMBL/GenBank/DDBJ databases">
        <title>Caerostris extrusa draft genome.</title>
        <authorList>
            <person name="Kono N."/>
            <person name="Arakawa K."/>
        </authorList>
    </citation>
    <scope>NUCLEOTIDE SEQUENCE [LARGE SCALE GENOMIC DNA]</scope>
</reference>
<dbReference type="EMBL" id="BPLR01015653">
    <property type="protein sequence ID" value="GIY77615.1"/>
    <property type="molecule type" value="Genomic_DNA"/>
</dbReference>
<keyword evidence="2" id="KW-1185">Reference proteome</keyword>
<evidence type="ECO:0000313" key="1">
    <source>
        <dbReference type="EMBL" id="GIY77615.1"/>
    </source>
</evidence>
<gene>
    <name evidence="1" type="ORF">CEXT_345401</name>
</gene>